<dbReference type="RefSeq" id="WP_113959241.1">
    <property type="nucleotide sequence ID" value="NZ_QNRR01000005.1"/>
</dbReference>
<evidence type="ECO:0000313" key="4">
    <source>
        <dbReference type="Proteomes" id="UP000253426"/>
    </source>
</evidence>
<gene>
    <name evidence="3" type="ORF">DES53_105164</name>
</gene>
<dbReference type="Pfam" id="PF12951">
    <property type="entry name" value="PATR"/>
    <property type="match status" value="5"/>
</dbReference>
<dbReference type="SUPFAM" id="SSF51126">
    <property type="entry name" value="Pectin lyase-like"/>
    <property type="match status" value="1"/>
</dbReference>
<dbReference type="EMBL" id="QNRR01000005">
    <property type="protein sequence ID" value="RBP43765.1"/>
    <property type="molecule type" value="Genomic_DNA"/>
</dbReference>
<sequence>MSPFQATPSHHQIFKRCARLGKVLASLAWSFACGGAMAQTQLTWDINAGMGGVQDGNGTWSVNGPNWLNPVTGTNTTWPSGTGTIAEFGNGSTGPSSSGRTITVSGTVGVAGMKFNPATNDAAYIFNGGTIQFADGAIISVLNGATGSSTGKRLTFNSILAGSNVTIAKTPSANTGGLLGAVRLYGNNTWTGTLTLLDLVNNTSDGLFVEANSAAINNLDKVVVGDRVTLAIVQANDYTVPIEIGVGSLTRGAIRFDAAGDLKGQITLRGDASISANVVTNGFDANGTVSGNITEKVAGSSLSINVNGINGMILLSGDNSFTGGVILHAGILKLGSTGALNANTPNLFTFGPLTSSSSSKILQLNGHNVSVGGLTLGNAGSTNNFVENASGTAATLTIDSRLNYSFSGIIRDGNEGGVLALAKTGTGTQTLTGANAYSGDTTVKAGTLALNFRTISDNVVNNAANISTLIMQGGTLRLEGSATAANSQQFNGLTVQSGSSTIELAQNSTTPQNLLLSLGTITRTGGYVNFVLPSGGQSAFNGITTTNAAGMLGTWATVNGEDWAAVNAGGNVVAFTGYQTVTNFSVGTNASGPIPDSPTAHVKIIDGGESGNVLLGDPNATTDIASLVVDATGPTVIEINNSADPASGTLRIGTDGAIMLAAGAGALTIGDQTTAGASLTAGGPIDNTAGNLVFYNYSTNAITVNAGVMNNGTGAVTLVKNGPGLLVLNSTTSNYSGGTVFNGGTVRIGNDRNLGAVPVSFDADNLTFNGGALQFSASMTLNSNRGITLLDGGGTINTGNFNVTYNGIISGSGDLIKSGGTTGAGNLILGNANTYTGETLITAGIIEVRHNQALGSTAGGTIVGSAGGGGPMLRLANGIVVTGETLTIYGNGNNNGALNLIGGSDAASATSATWAGDIFLGAADSRVGVSGFGTLTIAGAIRDGAASSIWFSASGSTTSTNEMGVVLLTNNSVYTGSTGIVRGTVKLGVDNALPTGTVLTVYTAATVSEITAFDLNGHDQSIAGLSSVVPNGNNDVVIVTNSDTANESTLTIDQATDQTYHGKITGNLALTKKGAGILTLTNTYNATAPAASSSTYTGKTTISGGTLALKGTGNLQGTPWIQVDQGAFFDVTGRTGGGYDLTNKTLSGTGTVTGNLTISGTSIIKPGGNSASATLAQAGIGTGTLTVNGDLTLATGGTRALFQLGGTTSSLFDPASGGDAGFFADASGGGLYDQIEINGTLNLNAGGTIKVEFAQGYMASVGDVFNLLDWLQLGAGNTFTLGDLDLSAVASWGGGLHFETDRFLSDGILYVAVPEPSKMLLLLTGILWCGFRRRRAQV</sequence>
<dbReference type="InterPro" id="IPR011050">
    <property type="entry name" value="Pectin_lyase_fold/virulence"/>
</dbReference>
<dbReference type="InterPro" id="IPR013425">
    <property type="entry name" value="Autotrns_rpt"/>
</dbReference>
<dbReference type="NCBIfam" id="TIGR02595">
    <property type="entry name" value="PEP_CTERM"/>
    <property type="match status" value="1"/>
</dbReference>
<comment type="caution">
    <text evidence="3">The sequence shown here is derived from an EMBL/GenBank/DDBJ whole genome shotgun (WGS) entry which is preliminary data.</text>
</comment>
<feature type="signal peptide" evidence="2">
    <location>
        <begin position="1"/>
        <end position="38"/>
    </location>
</feature>
<dbReference type="NCBIfam" id="TIGR02601">
    <property type="entry name" value="autotrns_rpt"/>
    <property type="match status" value="3"/>
</dbReference>
<evidence type="ECO:0000256" key="2">
    <source>
        <dbReference type="SAM" id="SignalP"/>
    </source>
</evidence>
<dbReference type="InterPro" id="IPR013424">
    <property type="entry name" value="Ice-binding_C"/>
</dbReference>
<accession>A0A366HP56</accession>
<organism evidence="3 4">
    <name type="scientific">Roseimicrobium gellanilyticum</name>
    <dbReference type="NCBI Taxonomy" id="748857"/>
    <lineage>
        <taxon>Bacteria</taxon>
        <taxon>Pseudomonadati</taxon>
        <taxon>Verrucomicrobiota</taxon>
        <taxon>Verrucomicrobiia</taxon>
        <taxon>Verrucomicrobiales</taxon>
        <taxon>Verrucomicrobiaceae</taxon>
        <taxon>Roseimicrobium</taxon>
    </lineage>
</organism>
<keyword evidence="1 2" id="KW-0732">Signal</keyword>
<dbReference type="OrthoDB" id="176189at2"/>
<keyword evidence="4" id="KW-1185">Reference proteome</keyword>
<dbReference type="Proteomes" id="UP000253426">
    <property type="component" value="Unassembled WGS sequence"/>
</dbReference>
<proteinExistence type="predicted"/>
<evidence type="ECO:0000313" key="3">
    <source>
        <dbReference type="EMBL" id="RBP43765.1"/>
    </source>
</evidence>
<evidence type="ECO:0000256" key="1">
    <source>
        <dbReference type="ARBA" id="ARBA00022729"/>
    </source>
</evidence>
<feature type="chain" id="PRO_5016917208" evidence="2">
    <location>
        <begin position="39"/>
        <end position="1338"/>
    </location>
</feature>
<protein>
    <submittedName>
        <fullName evidence="3">Putative secreted protein with PEP-CTERM sorting signal</fullName>
    </submittedName>
</protein>
<name>A0A366HP56_9BACT</name>
<reference evidence="3 4" key="1">
    <citation type="submission" date="2018-06" db="EMBL/GenBank/DDBJ databases">
        <title>Genomic Encyclopedia of Type Strains, Phase IV (KMG-IV): sequencing the most valuable type-strain genomes for metagenomic binning, comparative biology and taxonomic classification.</title>
        <authorList>
            <person name="Goeker M."/>
        </authorList>
    </citation>
    <scope>NUCLEOTIDE SEQUENCE [LARGE SCALE GENOMIC DNA]</scope>
    <source>
        <strain evidence="3 4">DSM 25532</strain>
    </source>
</reference>